<evidence type="ECO:0000256" key="10">
    <source>
        <dbReference type="SAM" id="Phobius"/>
    </source>
</evidence>
<feature type="transmembrane region" description="Helical" evidence="10">
    <location>
        <begin position="191"/>
        <end position="211"/>
    </location>
</feature>
<evidence type="ECO:0000313" key="13">
    <source>
        <dbReference type="EMBL" id="KAG7048276.1"/>
    </source>
</evidence>
<keyword evidence="4" id="KW-0964">Secreted</keyword>
<keyword evidence="7" id="KW-1015">Disulfide bond</keyword>
<evidence type="ECO:0000256" key="2">
    <source>
        <dbReference type="ARBA" id="ARBA00004613"/>
    </source>
</evidence>
<dbReference type="GO" id="GO:0005576">
    <property type="term" value="C:extracellular region"/>
    <property type="evidence" value="ECO:0007669"/>
    <property type="project" value="UniProtKB-SubCell"/>
</dbReference>
<comment type="caution">
    <text evidence="13">The sequence shown here is derived from an EMBL/GenBank/DDBJ whole genome shotgun (WGS) entry which is preliminary data.</text>
</comment>
<evidence type="ECO:0000256" key="6">
    <source>
        <dbReference type="ARBA" id="ARBA00022729"/>
    </source>
</evidence>
<evidence type="ECO:0000256" key="11">
    <source>
        <dbReference type="SAM" id="SignalP"/>
    </source>
</evidence>
<dbReference type="OrthoDB" id="4848799at2759"/>
<sequence length="384" mass="41911">MRATAVVLAAVIRFAYAQEIDDIPACAQDCLGESPTENCHILRKPDCACRLGTSDLFRAQWAACIKRFCRYQEKTIQDVWPPFAAYCVANGWLNTFQTDVISTATLTETQPSIITITQSATYDVGGTYTTVSIETSTSWTESGSTASQAITSTAQSTTSTPESTPTAESTSTIDGDNRDPSSDRLSTGEKAGIGAGAALVAMLAVILLIWWRKRNKASQSDGNEDNITPELGGGDKSNRFELDSYTAPLEADKKSLAIFSNQQNQIMAELDGTPCTSPEPNIHERLEVTPPVEQGTVSPEVVSTISLPKSPLPSATSRMPPPVFGDRINSSPDPPITDMAELERLLHEERLLRDRRQTLEQLQRIQADELALGERIRTLRQSRN</sequence>
<keyword evidence="5" id="KW-0325">Glycoprotein</keyword>
<feature type="chain" id="PRO_5040170227" evidence="11">
    <location>
        <begin position="18"/>
        <end position="384"/>
    </location>
</feature>
<feature type="region of interest" description="Disordered" evidence="9">
    <location>
        <begin position="142"/>
        <end position="189"/>
    </location>
</feature>
<comment type="similarity">
    <text evidence="3">Belongs to the RBT5 family.</text>
</comment>
<dbReference type="Pfam" id="PF05730">
    <property type="entry name" value="CFEM"/>
    <property type="match status" value="1"/>
</dbReference>
<feature type="compositionally biased region" description="Low complexity" evidence="9">
    <location>
        <begin position="142"/>
        <end position="173"/>
    </location>
</feature>
<evidence type="ECO:0000256" key="5">
    <source>
        <dbReference type="ARBA" id="ARBA00022622"/>
    </source>
</evidence>
<feature type="domain" description="CFEM" evidence="12">
    <location>
        <begin position="20"/>
        <end position="74"/>
    </location>
</feature>
<feature type="signal peptide" evidence="11">
    <location>
        <begin position="1"/>
        <end position="17"/>
    </location>
</feature>
<dbReference type="AlphaFoldDB" id="A0A9P7R2E3"/>
<gene>
    <name evidence="13" type="ORF">JMJ77_013920</name>
</gene>
<evidence type="ECO:0000313" key="14">
    <source>
        <dbReference type="Proteomes" id="UP000699042"/>
    </source>
</evidence>
<keyword evidence="10" id="KW-1133">Transmembrane helix</keyword>
<evidence type="ECO:0000256" key="3">
    <source>
        <dbReference type="ARBA" id="ARBA00010031"/>
    </source>
</evidence>
<accession>A0A9P7R2E3</accession>
<comment type="subcellular location">
    <subcellularLocation>
        <location evidence="1">Membrane</location>
        <topology evidence="1">Lipid-anchor</topology>
        <topology evidence="1">GPI-anchor</topology>
    </subcellularLocation>
    <subcellularLocation>
        <location evidence="2">Secreted</location>
    </subcellularLocation>
</comment>
<dbReference type="GO" id="GO:0098552">
    <property type="term" value="C:side of membrane"/>
    <property type="evidence" value="ECO:0007669"/>
    <property type="project" value="UniProtKB-KW"/>
</dbReference>
<evidence type="ECO:0000256" key="1">
    <source>
        <dbReference type="ARBA" id="ARBA00004589"/>
    </source>
</evidence>
<organism evidence="13 14">
    <name type="scientific">Colletotrichum scovillei</name>
    <dbReference type="NCBI Taxonomy" id="1209932"/>
    <lineage>
        <taxon>Eukaryota</taxon>
        <taxon>Fungi</taxon>
        <taxon>Dikarya</taxon>
        <taxon>Ascomycota</taxon>
        <taxon>Pezizomycotina</taxon>
        <taxon>Sordariomycetes</taxon>
        <taxon>Hypocreomycetidae</taxon>
        <taxon>Glomerellales</taxon>
        <taxon>Glomerellaceae</taxon>
        <taxon>Colletotrichum</taxon>
        <taxon>Colletotrichum acutatum species complex</taxon>
    </lineage>
</organism>
<keyword evidence="10 13" id="KW-0812">Transmembrane</keyword>
<protein>
    <submittedName>
        <fullName evidence="13">Transmembrane alpha-helix domain-containing protein</fullName>
    </submittedName>
</protein>
<evidence type="ECO:0000259" key="12">
    <source>
        <dbReference type="Pfam" id="PF05730"/>
    </source>
</evidence>
<proteinExistence type="inferred from homology"/>
<evidence type="ECO:0000256" key="9">
    <source>
        <dbReference type="SAM" id="MobiDB-lite"/>
    </source>
</evidence>
<keyword evidence="8" id="KW-0449">Lipoprotein</keyword>
<keyword evidence="10" id="KW-0472">Membrane</keyword>
<feature type="region of interest" description="Disordered" evidence="9">
    <location>
        <begin position="218"/>
        <end position="239"/>
    </location>
</feature>
<keyword evidence="6 11" id="KW-0732">Signal</keyword>
<dbReference type="EMBL" id="JAESDN010000006">
    <property type="protein sequence ID" value="KAG7048276.1"/>
    <property type="molecule type" value="Genomic_DNA"/>
</dbReference>
<evidence type="ECO:0000256" key="8">
    <source>
        <dbReference type="ARBA" id="ARBA00023288"/>
    </source>
</evidence>
<name>A0A9P7R2E3_9PEZI</name>
<reference evidence="13" key="1">
    <citation type="submission" date="2021-05" db="EMBL/GenBank/DDBJ databases">
        <title>Comparative genomics of three Colletotrichum scovillei strains and genetic complementation revealed genes involved fungal growth and virulence on chili pepper.</title>
        <authorList>
            <person name="Hsieh D.-K."/>
            <person name="Chuang S.-C."/>
            <person name="Chen C.-Y."/>
            <person name="Chao Y.-T."/>
            <person name="Lu M.-Y.J."/>
            <person name="Lee M.-H."/>
            <person name="Shih M.-C."/>
        </authorList>
    </citation>
    <scope>NUCLEOTIDE SEQUENCE</scope>
    <source>
        <strain evidence="13">Coll-153</strain>
    </source>
</reference>
<dbReference type="Proteomes" id="UP000699042">
    <property type="component" value="Unassembled WGS sequence"/>
</dbReference>
<keyword evidence="14" id="KW-1185">Reference proteome</keyword>
<dbReference type="InterPro" id="IPR008427">
    <property type="entry name" value="Extracellular_membr_CFEM_dom"/>
</dbReference>
<evidence type="ECO:0000256" key="4">
    <source>
        <dbReference type="ARBA" id="ARBA00022525"/>
    </source>
</evidence>
<keyword evidence="5" id="KW-0336">GPI-anchor</keyword>
<evidence type="ECO:0000256" key="7">
    <source>
        <dbReference type="ARBA" id="ARBA00023157"/>
    </source>
</evidence>